<feature type="transmembrane region" description="Helical" evidence="5">
    <location>
        <begin position="42"/>
        <end position="64"/>
    </location>
</feature>
<protein>
    <recommendedName>
        <fullName evidence="6">Methyltransferase domain-containing protein</fullName>
    </recommendedName>
</protein>
<evidence type="ECO:0000256" key="4">
    <source>
        <dbReference type="ARBA" id="ARBA00035112"/>
    </source>
</evidence>
<dbReference type="InterPro" id="IPR029063">
    <property type="entry name" value="SAM-dependent_MTases_sf"/>
</dbReference>
<keyword evidence="2" id="KW-0808">Transferase</keyword>
<comment type="caution">
    <text evidence="7">The sequence shown here is derived from an EMBL/GenBank/DDBJ whole genome shotgun (WGS) entry which is preliminary data.</text>
</comment>
<dbReference type="EMBL" id="LHPM01000019">
    <property type="protein sequence ID" value="OAL62558.1"/>
    <property type="molecule type" value="Genomic_DNA"/>
</dbReference>
<name>A0A178ERE2_TRIRU</name>
<evidence type="ECO:0000313" key="8">
    <source>
        <dbReference type="Proteomes" id="UP000243015"/>
    </source>
</evidence>
<accession>A0A178ERE2</accession>
<feature type="domain" description="Methyltransferase" evidence="6">
    <location>
        <begin position="365"/>
        <end position="460"/>
    </location>
</feature>
<keyword evidence="5" id="KW-0472">Membrane</keyword>
<evidence type="ECO:0000259" key="6">
    <source>
        <dbReference type="Pfam" id="PF13649"/>
    </source>
</evidence>
<dbReference type="GO" id="GO:0008168">
    <property type="term" value="F:methyltransferase activity"/>
    <property type="evidence" value="ECO:0007669"/>
    <property type="project" value="UniProtKB-KW"/>
</dbReference>
<dbReference type="SUPFAM" id="SSF53335">
    <property type="entry name" value="S-adenosyl-L-methionine-dependent methyltransferases"/>
    <property type="match status" value="1"/>
</dbReference>
<dbReference type="PANTHER" id="PTHR44942">
    <property type="entry name" value="METHYLTRANSF_11 DOMAIN-CONTAINING PROTEIN"/>
    <property type="match status" value="1"/>
</dbReference>
<dbReference type="AlphaFoldDB" id="A0A178ERE2"/>
<proteinExistence type="inferred from homology"/>
<dbReference type="Pfam" id="PF11807">
    <property type="entry name" value="UstYa"/>
    <property type="match status" value="1"/>
</dbReference>
<dbReference type="VEuPathDB" id="FungiDB:TERG_03826"/>
<dbReference type="InterPro" id="IPR041698">
    <property type="entry name" value="Methyltransf_25"/>
</dbReference>
<reference evidence="7 8" key="1">
    <citation type="submission" date="2016-05" db="EMBL/GenBank/DDBJ databases">
        <title>Genome sequencing of Trichophyton rubrum CMCC(F)T1i isolated from hair.</title>
        <authorList>
            <person name="Zhan P."/>
            <person name="Tao Y."/>
            <person name="Liu W."/>
        </authorList>
    </citation>
    <scope>NUCLEOTIDE SEQUENCE [LARGE SCALE GENOMIC DNA]</scope>
    <source>
        <strain evidence="8">CMCC(F)T1i</strain>
    </source>
</reference>
<keyword evidence="3" id="KW-0949">S-adenosyl-L-methionine</keyword>
<dbReference type="Pfam" id="PF13649">
    <property type="entry name" value="Methyltransf_25"/>
    <property type="match status" value="1"/>
</dbReference>
<organism evidence="7 8">
    <name type="scientific">Trichophyton rubrum</name>
    <name type="common">Athlete's foot fungus</name>
    <name type="synonym">Epidermophyton rubrum</name>
    <dbReference type="NCBI Taxonomy" id="5551"/>
    <lineage>
        <taxon>Eukaryota</taxon>
        <taxon>Fungi</taxon>
        <taxon>Dikarya</taxon>
        <taxon>Ascomycota</taxon>
        <taxon>Pezizomycotina</taxon>
        <taxon>Eurotiomycetes</taxon>
        <taxon>Eurotiomycetidae</taxon>
        <taxon>Onygenales</taxon>
        <taxon>Arthrodermataceae</taxon>
        <taxon>Trichophyton</taxon>
    </lineage>
</organism>
<sequence>MITAEKKKGREYERLVSDEAEDIYPELIQGQRRWGARRVMEIAVYTAVISVIALTLGLFIGISWPSSRHIGLDGYLGEEYTYLSVEYWSGCRADIRLLLAVPSGTVQGPWHRNHTFTQIPTKESEEAWNSLMPMGRGFVHHPELAPYTSLVAVFHELHCLHTIWMAYHILLDRNQAAKEGRPPDHFLGQTTLVSPSHMGHCADYLRQAIMCAADTNLEAIDKNGNSDGWNMIRTCRDFDGVHSWSSSWANTTERGVIDYCMWPAVLRIQHLKRRSTDALLKPLLLCPRPRLIRTQHSVKFSSTKATGDPRDGSESVWGLKENNPGYWEGYLSTRPVYGDKFYNRIYEYHAAHAGSLPASFSIAHDVGAGPGQVSVQLARKFSHVVVSDSSENHLEYARHYLSAQEGLSPSQFTYSVSTGEELGAKFPPASADLVACPLVFPLMDCNAALASFQSLLKPNGTLAIWYYSRVHFSEPEYGQTCQPLLDRIIDHHYHREIQGNGPEHSAKWKPVADQIASWLDNIPFTEAEWHSVERWKWNKSWTDMGFFTQGACDFKVERTSCVGEKEKVIEIEDRNFWRKDWNVSQLRRFVYHMCPFRDMETEAMGETWAELATRMGGAQAQRAFSWPAVLILVSKK</sequence>
<dbReference type="Proteomes" id="UP000243015">
    <property type="component" value="Unassembled WGS sequence"/>
</dbReference>
<dbReference type="CDD" id="cd02440">
    <property type="entry name" value="AdoMet_MTases"/>
    <property type="match status" value="1"/>
</dbReference>
<evidence type="ECO:0000256" key="5">
    <source>
        <dbReference type="SAM" id="Phobius"/>
    </source>
</evidence>
<gene>
    <name evidence="7" type="ORF">A7C99_7146</name>
</gene>
<dbReference type="Gene3D" id="3.40.50.150">
    <property type="entry name" value="Vaccinia Virus protein VP39"/>
    <property type="match status" value="1"/>
</dbReference>
<evidence type="ECO:0000256" key="3">
    <source>
        <dbReference type="ARBA" id="ARBA00022691"/>
    </source>
</evidence>
<dbReference type="VEuPathDB" id="FungiDB:TERG_03827"/>
<comment type="similarity">
    <text evidence="4">Belongs to the ustYa family.</text>
</comment>
<evidence type="ECO:0000313" key="7">
    <source>
        <dbReference type="EMBL" id="OAL62558.1"/>
    </source>
</evidence>
<evidence type="ECO:0000256" key="2">
    <source>
        <dbReference type="ARBA" id="ARBA00022679"/>
    </source>
</evidence>
<dbReference type="InterPro" id="IPR021765">
    <property type="entry name" value="UstYa-like"/>
</dbReference>
<evidence type="ECO:0000256" key="1">
    <source>
        <dbReference type="ARBA" id="ARBA00022603"/>
    </source>
</evidence>
<dbReference type="GO" id="GO:0043386">
    <property type="term" value="P:mycotoxin biosynthetic process"/>
    <property type="evidence" value="ECO:0007669"/>
    <property type="project" value="InterPro"/>
</dbReference>
<keyword evidence="5" id="KW-1133">Transmembrane helix</keyword>
<dbReference type="PANTHER" id="PTHR44942:SF4">
    <property type="entry name" value="METHYLTRANSFERASE TYPE 11 DOMAIN-CONTAINING PROTEIN"/>
    <property type="match status" value="1"/>
</dbReference>
<dbReference type="InterPro" id="IPR051052">
    <property type="entry name" value="Diverse_substrate_MTase"/>
</dbReference>
<keyword evidence="5" id="KW-0812">Transmembrane</keyword>
<keyword evidence="1" id="KW-0489">Methyltransferase</keyword>
<dbReference type="GO" id="GO:0032259">
    <property type="term" value="P:methylation"/>
    <property type="evidence" value="ECO:0007669"/>
    <property type="project" value="UniProtKB-KW"/>
</dbReference>